<keyword evidence="1" id="KW-1133">Transmembrane helix</keyword>
<dbReference type="AlphaFoldDB" id="A0A6V8PVF2"/>
<evidence type="ECO:0000256" key="1">
    <source>
        <dbReference type="SAM" id="Phobius"/>
    </source>
</evidence>
<feature type="transmembrane region" description="Helical" evidence="1">
    <location>
        <begin position="128"/>
        <end position="150"/>
    </location>
</feature>
<dbReference type="EMBL" id="BLRY01000003">
    <property type="protein sequence ID" value="GFP26685.1"/>
    <property type="molecule type" value="Genomic_DNA"/>
</dbReference>
<comment type="caution">
    <text evidence="3">The sequence shown here is derived from an EMBL/GenBank/DDBJ whole genome shotgun (WGS) entry which is preliminary data.</text>
</comment>
<sequence length="163" mass="18651">MSSDGQEAQRVLEKSFEVVGLNKVGQLTYTAPLKSKGPFFLYLSSPFNPNWALMVKDSEDELGKNLVRDKGPFFLYLSAPFSPNRVLRSKGEIVPLHYAERKGGNLWLIEAGGDYDLTLQYWGMDRLIVLRLASLAAMPLYLILVALDLWRLRRSRKYFPHLQ</sequence>
<dbReference type="Proteomes" id="UP000576480">
    <property type="component" value="Unassembled WGS sequence"/>
</dbReference>
<keyword evidence="5" id="KW-1185">Reference proteome</keyword>
<name>A0A6V8PVF2_9ACTN</name>
<keyword evidence="1" id="KW-0812">Transmembrane</keyword>
<gene>
    <name evidence="2" type="ORF">HKBW3S33_00100</name>
    <name evidence="3" type="ORF">HKBW3S43_00818</name>
</gene>
<proteinExistence type="predicted"/>
<evidence type="ECO:0000313" key="2">
    <source>
        <dbReference type="EMBL" id="GFP26685.1"/>
    </source>
</evidence>
<protein>
    <submittedName>
        <fullName evidence="3">Uncharacterized protein</fullName>
    </submittedName>
</protein>
<reference evidence="4 5" key="1">
    <citation type="journal article" date="2020" name="Front. Microbiol.">
        <title>Single-cell genomics of novel Actinobacteria with the Wood-Ljungdahl pathway discovered in a serpentinizing system.</title>
        <authorList>
            <person name="Merino N."/>
            <person name="Kawai M."/>
            <person name="Boyd E.S."/>
            <person name="Colman D.R."/>
            <person name="McGlynn S.E."/>
            <person name="Nealson K.H."/>
            <person name="Kurokawa K."/>
            <person name="Hongoh Y."/>
        </authorList>
    </citation>
    <scope>NUCLEOTIDE SEQUENCE [LARGE SCALE GENOMIC DNA]</scope>
    <source>
        <strain evidence="2 5">S33</strain>
        <strain evidence="3 4">S43</strain>
    </source>
</reference>
<evidence type="ECO:0000313" key="4">
    <source>
        <dbReference type="Proteomes" id="UP000576480"/>
    </source>
</evidence>
<dbReference type="Proteomes" id="UP000591948">
    <property type="component" value="Unassembled WGS sequence"/>
</dbReference>
<dbReference type="EMBL" id="BLSB01000043">
    <property type="protein sequence ID" value="GFP35026.1"/>
    <property type="molecule type" value="Genomic_DNA"/>
</dbReference>
<organism evidence="3 4">
    <name type="scientific">Candidatus Hakubella thermalkaliphila</name>
    <dbReference type="NCBI Taxonomy" id="2754717"/>
    <lineage>
        <taxon>Bacteria</taxon>
        <taxon>Bacillati</taxon>
        <taxon>Actinomycetota</taxon>
        <taxon>Actinomycetota incertae sedis</taxon>
        <taxon>Candidatus Hakubellales</taxon>
        <taxon>Candidatus Hakubellaceae</taxon>
        <taxon>Candidatus Hakubella</taxon>
    </lineage>
</organism>
<evidence type="ECO:0000313" key="3">
    <source>
        <dbReference type="EMBL" id="GFP35026.1"/>
    </source>
</evidence>
<evidence type="ECO:0000313" key="5">
    <source>
        <dbReference type="Proteomes" id="UP000591948"/>
    </source>
</evidence>
<keyword evidence="1" id="KW-0472">Membrane</keyword>
<accession>A0A6V8PVF2</accession>